<dbReference type="InterPro" id="IPR021795">
    <property type="entry name" value="DUF3363"/>
</dbReference>
<dbReference type="EMBL" id="NWUF01000053">
    <property type="protein sequence ID" value="PCE39676.1"/>
    <property type="molecule type" value="Genomic_DNA"/>
</dbReference>
<reference evidence="2 3" key="1">
    <citation type="submission" date="2017-09" db="EMBL/GenBank/DDBJ databases">
        <title>The Catabolism of 3,6-Dichlorosalicylic acid is Initiated by the Cytochrome P450 Monooxygenase DsmABC in Rhizorhabdus dicambivorans Ndbn-20.</title>
        <authorList>
            <person name="Na L."/>
        </authorList>
    </citation>
    <scope>NUCLEOTIDE SEQUENCE [LARGE SCALE GENOMIC DNA]</scope>
    <source>
        <strain evidence="2 3">Ndbn-20m</strain>
    </source>
</reference>
<evidence type="ECO:0000313" key="3">
    <source>
        <dbReference type="Proteomes" id="UP000218934"/>
    </source>
</evidence>
<dbReference type="AlphaFoldDB" id="A0A2A4FPS9"/>
<evidence type="ECO:0000313" key="2">
    <source>
        <dbReference type="EMBL" id="PCE39676.1"/>
    </source>
</evidence>
<protein>
    <submittedName>
        <fullName evidence="2">DUF3363 domain-containing protein</fullName>
    </submittedName>
</protein>
<proteinExistence type="predicted"/>
<dbReference type="Pfam" id="PF11843">
    <property type="entry name" value="DUF3363"/>
    <property type="match status" value="1"/>
</dbReference>
<keyword evidence="3" id="KW-1185">Reference proteome</keyword>
<dbReference type="RefSeq" id="WP_066970064.1">
    <property type="nucleotide sequence ID" value="NZ_CP023449.1"/>
</dbReference>
<evidence type="ECO:0000256" key="1">
    <source>
        <dbReference type="SAM" id="MobiDB-lite"/>
    </source>
</evidence>
<name>A0A2A4FPS9_9SPHN</name>
<dbReference type="NCBIfam" id="NF041267">
    <property type="entry name" value="relax_RlxS"/>
    <property type="match status" value="1"/>
</dbReference>
<dbReference type="Proteomes" id="UP000218934">
    <property type="component" value="Unassembled WGS sequence"/>
</dbReference>
<dbReference type="KEGG" id="rdi:CMV14_13245"/>
<gene>
    <name evidence="2" type="ORF">COO09_24265</name>
</gene>
<sequence length="660" mass="73340">MASQDEFEPHLGRMRAKQAKPPRKFLHRVLAAANLARGGGRSAAKTRGFTGSRTGRGAGVGRVLSARDRFAAFRRRRVIIKSRIVGLAGKGPDGARAHLRYVQRDGTTRDGERGQLYGAEADKADGKAYLDRCQGDRHQFRFIVSPEDGSEYEDLKPLTRRLMARMEEDLGTRLDWVAVDHFNTGHPHTHIIVRGRDDQGRDLIIARDYITHGMRERACELVDLDLGPRSDAAIEQRLHAEVEQDRLTSIDRRLVRSIDGDGLVSGTGRDAFEQSLRTGRLRKLEQLGLAAPVARMQWRLAPDLADTLRRLGERGDIIRTMQRAYAERGTTPPLADLAIYDPTAANARSLVGRIVERGLSDELNERHYLIIEATDGRSHYVDIGRGEHVDAQAAGAIVRTAPTVASIREADRTIAKVAAANGGRYTIDAHLRHDPTAAEAFAETHVRRLEAMRRLMRSVAREPDGSWIIAPDHLDRVAAYEATRAKERPVSVDVLSSQPLEKLIDAEAATWLDRELAAGTPEPLRDAGFGHDVRKAQARRRQWLVVQGFAEEVGGEITGRPDMIAALQRRELLRIGAQLSREMGMPFAEPASGERVAGVYRRPIDAISRRLALIERSREFTLVPWSPVLERNIGKSVSGIVREGRISWAVGRQRSGPSIS</sequence>
<organism evidence="2 3">
    <name type="scientific">Rhizorhabdus dicambivorans</name>
    <dbReference type="NCBI Taxonomy" id="1850238"/>
    <lineage>
        <taxon>Bacteria</taxon>
        <taxon>Pseudomonadati</taxon>
        <taxon>Pseudomonadota</taxon>
        <taxon>Alphaproteobacteria</taxon>
        <taxon>Sphingomonadales</taxon>
        <taxon>Sphingomonadaceae</taxon>
        <taxon>Rhizorhabdus</taxon>
    </lineage>
</organism>
<accession>A0A2A4FPS9</accession>
<feature type="region of interest" description="Disordered" evidence="1">
    <location>
        <begin position="1"/>
        <end position="21"/>
    </location>
</feature>
<comment type="caution">
    <text evidence="2">The sequence shown here is derived from an EMBL/GenBank/DDBJ whole genome shotgun (WGS) entry which is preliminary data.</text>
</comment>
<feature type="compositionally biased region" description="Basic residues" evidence="1">
    <location>
        <begin position="12"/>
        <end position="21"/>
    </location>
</feature>
<dbReference type="OrthoDB" id="9809969at2"/>